<accession>A0ACD3AP40</accession>
<protein>
    <submittedName>
        <fullName evidence="1">Uncharacterized protein</fullName>
    </submittedName>
</protein>
<dbReference type="Proteomes" id="UP000308600">
    <property type="component" value="Unassembled WGS sequence"/>
</dbReference>
<evidence type="ECO:0000313" key="1">
    <source>
        <dbReference type="EMBL" id="TFK66682.1"/>
    </source>
</evidence>
<keyword evidence="2" id="KW-1185">Reference proteome</keyword>
<name>A0ACD3AP40_9AGAR</name>
<organism evidence="1 2">
    <name type="scientific">Pluteus cervinus</name>
    <dbReference type="NCBI Taxonomy" id="181527"/>
    <lineage>
        <taxon>Eukaryota</taxon>
        <taxon>Fungi</taxon>
        <taxon>Dikarya</taxon>
        <taxon>Basidiomycota</taxon>
        <taxon>Agaricomycotina</taxon>
        <taxon>Agaricomycetes</taxon>
        <taxon>Agaricomycetidae</taxon>
        <taxon>Agaricales</taxon>
        <taxon>Pluteineae</taxon>
        <taxon>Pluteaceae</taxon>
        <taxon>Pluteus</taxon>
    </lineage>
</organism>
<dbReference type="EMBL" id="ML208397">
    <property type="protein sequence ID" value="TFK66682.1"/>
    <property type="molecule type" value="Genomic_DNA"/>
</dbReference>
<evidence type="ECO:0000313" key="2">
    <source>
        <dbReference type="Proteomes" id="UP000308600"/>
    </source>
</evidence>
<sequence>MRKLTCPPEFLWALEAATWSVGPYSTPRMIEELNFSVSFSPGSVTHIPYLLASKSFNHLALKCLRIQSPAAESFNTLMAFPFEFPNLVHFSLTCSLHNLNTGLGEMISQDQWVQLLSQFPNLEVFNGDGIWGNEFDHIPEASDPEVIRVVQMFARQCPKLRQILCPVVIEFPGGAISHQNQVLRIWREAARSHSDSGTIVKQDDDQEDWQIRCELSKVAPT</sequence>
<proteinExistence type="predicted"/>
<gene>
    <name evidence="1" type="ORF">BDN72DRAFT_859716</name>
</gene>
<reference evidence="1 2" key="1">
    <citation type="journal article" date="2019" name="Nat. Ecol. Evol.">
        <title>Megaphylogeny resolves global patterns of mushroom evolution.</title>
        <authorList>
            <person name="Varga T."/>
            <person name="Krizsan K."/>
            <person name="Foldi C."/>
            <person name="Dima B."/>
            <person name="Sanchez-Garcia M."/>
            <person name="Sanchez-Ramirez S."/>
            <person name="Szollosi G.J."/>
            <person name="Szarkandi J.G."/>
            <person name="Papp V."/>
            <person name="Albert L."/>
            <person name="Andreopoulos W."/>
            <person name="Angelini C."/>
            <person name="Antonin V."/>
            <person name="Barry K.W."/>
            <person name="Bougher N.L."/>
            <person name="Buchanan P."/>
            <person name="Buyck B."/>
            <person name="Bense V."/>
            <person name="Catcheside P."/>
            <person name="Chovatia M."/>
            <person name="Cooper J."/>
            <person name="Damon W."/>
            <person name="Desjardin D."/>
            <person name="Finy P."/>
            <person name="Geml J."/>
            <person name="Haridas S."/>
            <person name="Hughes K."/>
            <person name="Justo A."/>
            <person name="Karasinski D."/>
            <person name="Kautmanova I."/>
            <person name="Kiss B."/>
            <person name="Kocsube S."/>
            <person name="Kotiranta H."/>
            <person name="LaButti K.M."/>
            <person name="Lechner B.E."/>
            <person name="Liimatainen K."/>
            <person name="Lipzen A."/>
            <person name="Lukacs Z."/>
            <person name="Mihaltcheva S."/>
            <person name="Morgado L.N."/>
            <person name="Niskanen T."/>
            <person name="Noordeloos M.E."/>
            <person name="Ohm R.A."/>
            <person name="Ortiz-Santana B."/>
            <person name="Ovrebo C."/>
            <person name="Racz N."/>
            <person name="Riley R."/>
            <person name="Savchenko A."/>
            <person name="Shiryaev A."/>
            <person name="Soop K."/>
            <person name="Spirin V."/>
            <person name="Szebenyi C."/>
            <person name="Tomsovsky M."/>
            <person name="Tulloss R.E."/>
            <person name="Uehling J."/>
            <person name="Grigoriev I.V."/>
            <person name="Vagvolgyi C."/>
            <person name="Papp T."/>
            <person name="Martin F.M."/>
            <person name="Miettinen O."/>
            <person name="Hibbett D.S."/>
            <person name="Nagy L.G."/>
        </authorList>
    </citation>
    <scope>NUCLEOTIDE SEQUENCE [LARGE SCALE GENOMIC DNA]</scope>
    <source>
        <strain evidence="1 2">NL-1719</strain>
    </source>
</reference>